<name>C5L593_PERM5</name>
<protein>
    <submittedName>
        <fullName evidence="2">Uncharacterized protein</fullName>
    </submittedName>
</protein>
<keyword evidence="1" id="KW-0040">ANK repeat</keyword>
<dbReference type="PROSITE" id="PS50297">
    <property type="entry name" value="ANK_REP_REGION"/>
    <property type="match status" value="1"/>
</dbReference>
<proteinExistence type="predicted"/>
<dbReference type="InterPro" id="IPR036770">
    <property type="entry name" value="Ankyrin_rpt-contain_sf"/>
</dbReference>
<evidence type="ECO:0000313" key="3">
    <source>
        <dbReference type="Proteomes" id="UP000007800"/>
    </source>
</evidence>
<dbReference type="PROSITE" id="PS50088">
    <property type="entry name" value="ANK_REPEAT"/>
    <property type="match status" value="1"/>
</dbReference>
<dbReference type="AlphaFoldDB" id="C5L593"/>
<dbReference type="SUPFAM" id="SSF48403">
    <property type="entry name" value="Ankyrin repeat"/>
    <property type="match status" value="1"/>
</dbReference>
<dbReference type="InterPro" id="IPR002110">
    <property type="entry name" value="Ankyrin_rpt"/>
</dbReference>
<keyword evidence="3" id="KW-1185">Reference proteome</keyword>
<sequence>QSTLHTWHCQMDLANEFGWTPLLAAVFHGHVRVIELLLKAGASINCNVLLLPTPFTIEI</sequence>
<dbReference type="SMART" id="SM00248">
    <property type="entry name" value="ANK"/>
    <property type="match status" value="1"/>
</dbReference>
<evidence type="ECO:0000313" key="2">
    <source>
        <dbReference type="EMBL" id="EER08152.1"/>
    </source>
</evidence>
<feature type="non-terminal residue" evidence="2">
    <location>
        <position position="1"/>
    </location>
</feature>
<gene>
    <name evidence="2" type="ORF">Pmar_PMAR014915</name>
</gene>
<dbReference type="RefSeq" id="XP_002776336.1">
    <property type="nucleotide sequence ID" value="XM_002776290.1"/>
</dbReference>
<dbReference type="Pfam" id="PF00023">
    <property type="entry name" value="Ank"/>
    <property type="match status" value="1"/>
</dbReference>
<accession>C5L593</accession>
<dbReference type="GeneID" id="9064314"/>
<feature type="repeat" description="ANK" evidence="1">
    <location>
        <begin position="17"/>
        <end position="45"/>
    </location>
</feature>
<dbReference type="OrthoDB" id="341259at2759"/>
<dbReference type="EMBL" id="GG679213">
    <property type="protein sequence ID" value="EER08152.1"/>
    <property type="molecule type" value="Genomic_DNA"/>
</dbReference>
<dbReference type="Proteomes" id="UP000007800">
    <property type="component" value="Unassembled WGS sequence"/>
</dbReference>
<organism evidence="3">
    <name type="scientific">Perkinsus marinus (strain ATCC 50983 / TXsc)</name>
    <dbReference type="NCBI Taxonomy" id="423536"/>
    <lineage>
        <taxon>Eukaryota</taxon>
        <taxon>Sar</taxon>
        <taxon>Alveolata</taxon>
        <taxon>Perkinsozoa</taxon>
        <taxon>Perkinsea</taxon>
        <taxon>Perkinsida</taxon>
        <taxon>Perkinsidae</taxon>
        <taxon>Perkinsus</taxon>
    </lineage>
</organism>
<evidence type="ECO:0000256" key="1">
    <source>
        <dbReference type="PROSITE-ProRule" id="PRU00023"/>
    </source>
</evidence>
<feature type="non-terminal residue" evidence="2">
    <location>
        <position position="59"/>
    </location>
</feature>
<dbReference type="InParanoid" id="C5L593"/>
<dbReference type="Gene3D" id="1.25.40.20">
    <property type="entry name" value="Ankyrin repeat-containing domain"/>
    <property type="match status" value="1"/>
</dbReference>
<reference evidence="2 3" key="1">
    <citation type="submission" date="2008-07" db="EMBL/GenBank/DDBJ databases">
        <authorList>
            <person name="El-Sayed N."/>
            <person name="Caler E."/>
            <person name="Inman J."/>
            <person name="Amedeo P."/>
            <person name="Hass B."/>
            <person name="Wortman J."/>
        </authorList>
    </citation>
    <scope>NUCLEOTIDE SEQUENCE [LARGE SCALE GENOMIC DNA]</scope>
    <source>
        <strain evidence="3">ATCC 50983 / TXsc</strain>
    </source>
</reference>